<evidence type="ECO:0000313" key="13">
    <source>
        <dbReference type="Proteomes" id="UP000314986"/>
    </source>
</evidence>
<dbReference type="EC" id="2.8.2.-" evidence="11"/>
<dbReference type="GO" id="GO:0008146">
    <property type="term" value="F:sulfotransferase activity"/>
    <property type="evidence" value="ECO:0007669"/>
    <property type="project" value="InterPro"/>
</dbReference>
<feature type="transmembrane region" description="Helical" evidence="11">
    <location>
        <begin position="12"/>
        <end position="35"/>
    </location>
</feature>
<evidence type="ECO:0000256" key="1">
    <source>
        <dbReference type="ARBA" id="ARBA00004323"/>
    </source>
</evidence>
<evidence type="ECO:0000256" key="11">
    <source>
        <dbReference type="RuleBase" id="RU364020"/>
    </source>
</evidence>
<reference evidence="13" key="1">
    <citation type="journal article" date="2006" name="Science">
        <title>Ancient noncoding elements conserved in the human genome.</title>
        <authorList>
            <person name="Venkatesh B."/>
            <person name="Kirkness E.F."/>
            <person name="Loh Y.H."/>
            <person name="Halpern A.L."/>
            <person name="Lee A.P."/>
            <person name="Johnson J."/>
            <person name="Dandona N."/>
            <person name="Viswanathan L.D."/>
            <person name="Tay A."/>
            <person name="Venter J.C."/>
            <person name="Strausberg R.L."/>
            <person name="Brenner S."/>
        </authorList>
    </citation>
    <scope>NUCLEOTIDE SEQUENCE [LARGE SCALE GENOMIC DNA]</scope>
</reference>
<reference evidence="13" key="3">
    <citation type="journal article" date="2014" name="Nature">
        <title>Elephant shark genome provides unique insights into gnathostome evolution.</title>
        <authorList>
            <consortium name="International Elephant Shark Genome Sequencing Consortium"/>
            <person name="Venkatesh B."/>
            <person name="Lee A.P."/>
            <person name="Ravi V."/>
            <person name="Maurya A.K."/>
            <person name="Lian M.M."/>
            <person name="Swann J.B."/>
            <person name="Ohta Y."/>
            <person name="Flajnik M.F."/>
            <person name="Sutoh Y."/>
            <person name="Kasahara M."/>
            <person name="Hoon S."/>
            <person name="Gangu V."/>
            <person name="Roy S.W."/>
            <person name="Irimia M."/>
            <person name="Korzh V."/>
            <person name="Kondrychyn I."/>
            <person name="Lim Z.W."/>
            <person name="Tay B.H."/>
            <person name="Tohari S."/>
            <person name="Kong K.W."/>
            <person name="Ho S."/>
            <person name="Lorente-Galdos B."/>
            <person name="Quilez J."/>
            <person name="Marques-Bonet T."/>
            <person name="Raney B.J."/>
            <person name="Ingham P.W."/>
            <person name="Tay A."/>
            <person name="Hillier L.W."/>
            <person name="Minx P."/>
            <person name="Boehm T."/>
            <person name="Wilson R.K."/>
            <person name="Brenner S."/>
            <person name="Warren W.C."/>
        </authorList>
    </citation>
    <scope>NUCLEOTIDE SEQUENCE [LARGE SCALE GENOMIC DNA]</scope>
</reference>
<keyword evidence="3 11" id="KW-0808">Transferase</keyword>
<evidence type="ECO:0000256" key="4">
    <source>
        <dbReference type="ARBA" id="ARBA00022692"/>
    </source>
</evidence>
<name>A0A4W3GT26_CALMI</name>
<dbReference type="GO" id="GO:0016051">
    <property type="term" value="P:carbohydrate biosynthetic process"/>
    <property type="evidence" value="ECO:0007669"/>
    <property type="project" value="InterPro"/>
</dbReference>
<keyword evidence="13" id="KW-1185">Reference proteome</keyword>
<keyword evidence="10 11" id="KW-0119">Carbohydrate metabolism</keyword>
<evidence type="ECO:0000256" key="9">
    <source>
        <dbReference type="ARBA" id="ARBA00023180"/>
    </source>
</evidence>
<keyword evidence="7 11" id="KW-0333">Golgi apparatus</keyword>
<keyword evidence="9 11" id="KW-0325">Glycoprotein</keyword>
<dbReference type="PANTHER" id="PTHR12137:SF6">
    <property type="entry name" value="CARBOHYDRATE SULFOTRANSFERASE 9"/>
    <property type="match status" value="1"/>
</dbReference>
<dbReference type="Ensembl" id="ENSCMIT00000006954.1">
    <property type="protein sequence ID" value="ENSCMIP00000006741.1"/>
    <property type="gene ID" value="ENSCMIG00000003762.1"/>
</dbReference>
<evidence type="ECO:0000313" key="12">
    <source>
        <dbReference type="Ensembl" id="ENSCMIP00000006741.1"/>
    </source>
</evidence>
<evidence type="ECO:0000256" key="10">
    <source>
        <dbReference type="ARBA" id="ARBA00023277"/>
    </source>
</evidence>
<accession>A0A4W3GT26</accession>
<dbReference type="STRING" id="7868.ENSCMIP00000006741"/>
<keyword evidence="5 11" id="KW-0735">Signal-anchor</keyword>
<organism evidence="12 13">
    <name type="scientific">Callorhinchus milii</name>
    <name type="common">Ghost shark</name>
    <dbReference type="NCBI Taxonomy" id="7868"/>
    <lineage>
        <taxon>Eukaryota</taxon>
        <taxon>Metazoa</taxon>
        <taxon>Chordata</taxon>
        <taxon>Craniata</taxon>
        <taxon>Vertebrata</taxon>
        <taxon>Chondrichthyes</taxon>
        <taxon>Holocephali</taxon>
        <taxon>Chimaeriformes</taxon>
        <taxon>Callorhinchidae</taxon>
        <taxon>Callorhinchus</taxon>
    </lineage>
</organism>
<evidence type="ECO:0000256" key="3">
    <source>
        <dbReference type="ARBA" id="ARBA00022679"/>
    </source>
</evidence>
<dbReference type="GO" id="GO:0030166">
    <property type="term" value="P:proteoglycan biosynthetic process"/>
    <property type="evidence" value="ECO:0007669"/>
    <property type="project" value="TreeGrafter"/>
</dbReference>
<dbReference type="InterPro" id="IPR018011">
    <property type="entry name" value="Carb_sulfotrans_8-10"/>
</dbReference>
<proteinExistence type="inferred from homology"/>
<evidence type="ECO:0000256" key="7">
    <source>
        <dbReference type="ARBA" id="ARBA00023034"/>
    </source>
</evidence>
<dbReference type="InterPro" id="IPR005331">
    <property type="entry name" value="Sulfotransferase"/>
</dbReference>
<dbReference type="Pfam" id="PF03567">
    <property type="entry name" value="Sulfotransfer_2"/>
    <property type="match status" value="1"/>
</dbReference>
<reference evidence="12" key="4">
    <citation type="submission" date="2025-08" db="UniProtKB">
        <authorList>
            <consortium name="Ensembl"/>
        </authorList>
    </citation>
    <scope>IDENTIFICATION</scope>
</reference>
<comment type="similarity">
    <text evidence="2 11">Belongs to the sulfotransferase 2 family.</text>
</comment>
<sequence>SVPQSVDMKLRHVFLSILSFGVAGLLLFMYLHAWIDEQPTGKSMADSFAFAFVRVLQMRSMKGMINFIWRIVGQDTRRNTLLFSNHSFWPTQTNETFEEAGESLKHKLAEQKKMRNLLIKKYLYPISYQLAFRPPNRTQQVTDGSQEKRKALLAEFCQKYHSTRHRASLIRLVSRIYVEDKYKLLYCEVPKAGCSNWKRILMVLNGLASSPDNISHDSVHYSKSLRRLDSYNIKDIHDRFSTYTKVVFVRDPMERLVSAFRDKFEHSNNYYHPVFGKAILKKYRVNASVEALDTGSGVTFREFAQYLLDAQRPVGMDIHWEQISKLCSPCLIDYDFIGKFETLETDANHFLKLIGAPPGLHFPSFKDRHSTDERTTPTVVQQYLAQLSSVERQKTYNFYYLDYLMFNYSMPRF</sequence>
<dbReference type="GeneTree" id="ENSGT00940000160563"/>
<dbReference type="OMA" id="IHWEQIS"/>
<reference evidence="12" key="5">
    <citation type="submission" date="2025-09" db="UniProtKB">
        <authorList>
            <consortium name="Ensembl"/>
        </authorList>
    </citation>
    <scope>IDENTIFICATION</scope>
</reference>
<dbReference type="InParanoid" id="A0A4W3GT26"/>
<evidence type="ECO:0000256" key="8">
    <source>
        <dbReference type="ARBA" id="ARBA00023136"/>
    </source>
</evidence>
<keyword evidence="6 11" id="KW-1133">Transmembrane helix</keyword>
<comment type="subcellular location">
    <subcellularLocation>
        <location evidence="1 11">Golgi apparatus membrane</location>
        <topology evidence="1 11">Single-pass type II membrane protein</topology>
    </subcellularLocation>
</comment>
<evidence type="ECO:0000256" key="5">
    <source>
        <dbReference type="ARBA" id="ARBA00022968"/>
    </source>
</evidence>
<evidence type="ECO:0000256" key="6">
    <source>
        <dbReference type="ARBA" id="ARBA00022989"/>
    </source>
</evidence>
<dbReference type="PANTHER" id="PTHR12137">
    <property type="entry name" value="CARBOHYDRATE SULFOTRANSFERASE"/>
    <property type="match status" value="1"/>
</dbReference>
<keyword evidence="4 11" id="KW-0812">Transmembrane</keyword>
<dbReference type="GO" id="GO:0000139">
    <property type="term" value="C:Golgi membrane"/>
    <property type="evidence" value="ECO:0007669"/>
    <property type="project" value="UniProtKB-SubCell"/>
</dbReference>
<dbReference type="Proteomes" id="UP000314986">
    <property type="component" value="Unassembled WGS sequence"/>
</dbReference>
<dbReference type="AlphaFoldDB" id="A0A4W3GT26"/>
<evidence type="ECO:0000256" key="2">
    <source>
        <dbReference type="ARBA" id="ARBA00006339"/>
    </source>
</evidence>
<protein>
    <recommendedName>
        <fullName evidence="11">Carbohydrate sulfotransferase</fullName>
        <ecNumber evidence="11">2.8.2.-</ecNumber>
    </recommendedName>
</protein>
<reference evidence="13" key="2">
    <citation type="journal article" date="2007" name="PLoS Biol.">
        <title>Survey sequencing and comparative analysis of the elephant shark (Callorhinchus milii) genome.</title>
        <authorList>
            <person name="Venkatesh B."/>
            <person name="Kirkness E.F."/>
            <person name="Loh Y.H."/>
            <person name="Halpern A.L."/>
            <person name="Lee A.P."/>
            <person name="Johnson J."/>
            <person name="Dandona N."/>
            <person name="Viswanathan L.D."/>
            <person name="Tay A."/>
            <person name="Venter J.C."/>
            <person name="Strausberg R.L."/>
            <person name="Brenner S."/>
        </authorList>
    </citation>
    <scope>NUCLEOTIDE SEQUENCE [LARGE SCALE GENOMIC DNA]</scope>
</reference>
<keyword evidence="8 11" id="KW-0472">Membrane</keyword>